<feature type="compositionally biased region" description="Polar residues" evidence="1">
    <location>
        <begin position="60"/>
        <end position="74"/>
    </location>
</feature>
<evidence type="ECO:0000313" key="3">
    <source>
        <dbReference type="Proteomes" id="UP000228934"/>
    </source>
</evidence>
<organism evidence="2 3">
    <name type="scientific">Aquarana catesbeiana</name>
    <name type="common">American bullfrog</name>
    <name type="synonym">Rana catesbeiana</name>
    <dbReference type="NCBI Taxonomy" id="8400"/>
    <lineage>
        <taxon>Eukaryota</taxon>
        <taxon>Metazoa</taxon>
        <taxon>Chordata</taxon>
        <taxon>Craniata</taxon>
        <taxon>Vertebrata</taxon>
        <taxon>Euteleostomi</taxon>
        <taxon>Amphibia</taxon>
        <taxon>Batrachia</taxon>
        <taxon>Anura</taxon>
        <taxon>Neobatrachia</taxon>
        <taxon>Ranoidea</taxon>
        <taxon>Ranidae</taxon>
        <taxon>Aquarana</taxon>
    </lineage>
</organism>
<protein>
    <submittedName>
        <fullName evidence="2">Uncharacterized protein</fullName>
    </submittedName>
</protein>
<dbReference type="AlphaFoldDB" id="A0A2G9QDN0"/>
<sequence length="74" mass="7914">MQKGACLHYHPSPCGGCGIQPVAQPVPSTDILPLNPSTFQHQIRLLKVPSLKGSGPLQHPMSTWSAPQCQWTAG</sequence>
<proteinExistence type="predicted"/>
<dbReference type="Proteomes" id="UP000228934">
    <property type="component" value="Unassembled WGS sequence"/>
</dbReference>
<evidence type="ECO:0000313" key="2">
    <source>
        <dbReference type="EMBL" id="PIO13698.1"/>
    </source>
</evidence>
<feature type="region of interest" description="Disordered" evidence="1">
    <location>
        <begin position="55"/>
        <end position="74"/>
    </location>
</feature>
<accession>A0A2G9QDN0</accession>
<dbReference type="EMBL" id="KZ032415">
    <property type="protein sequence ID" value="PIO13698.1"/>
    <property type="molecule type" value="Genomic_DNA"/>
</dbReference>
<evidence type="ECO:0000256" key="1">
    <source>
        <dbReference type="SAM" id="MobiDB-lite"/>
    </source>
</evidence>
<name>A0A2G9QDN0_AQUCT</name>
<reference evidence="3" key="1">
    <citation type="journal article" date="2017" name="Nat. Commun.">
        <title>The North American bullfrog draft genome provides insight into hormonal regulation of long noncoding RNA.</title>
        <authorList>
            <person name="Hammond S.A."/>
            <person name="Warren R.L."/>
            <person name="Vandervalk B.P."/>
            <person name="Kucuk E."/>
            <person name="Khan H."/>
            <person name="Gibb E.A."/>
            <person name="Pandoh P."/>
            <person name="Kirk H."/>
            <person name="Zhao Y."/>
            <person name="Jones M."/>
            <person name="Mungall A.J."/>
            <person name="Coope R."/>
            <person name="Pleasance S."/>
            <person name="Moore R.A."/>
            <person name="Holt R.A."/>
            <person name="Round J.M."/>
            <person name="Ohora S."/>
            <person name="Walle B.V."/>
            <person name="Veldhoen N."/>
            <person name="Helbing C.C."/>
            <person name="Birol I."/>
        </authorList>
    </citation>
    <scope>NUCLEOTIDE SEQUENCE [LARGE SCALE GENOMIC DNA]</scope>
</reference>
<keyword evidence="3" id="KW-1185">Reference proteome</keyword>
<gene>
    <name evidence="2" type="ORF">AB205_0220820</name>
</gene>